<keyword evidence="2" id="KW-1185">Reference proteome</keyword>
<dbReference type="Proteomes" id="UP001152320">
    <property type="component" value="Chromosome 7"/>
</dbReference>
<proteinExistence type="predicted"/>
<dbReference type="AlphaFoldDB" id="A0A9Q1C5G1"/>
<name>A0A9Q1C5G1_HOLLE</name>
<sequence>MSDIQKACNCFQNFSMKIFTLRKRVNMIRRRDSPEFDSYVQDVYEIIDKVDAEFERRYNKDNIAIMKGITSLCPTSSKYLDQSALEEFAALFGADIEALSHEIMRRKIKSILRTVVNLETLYTQDSDNGDNG</sequence>
<evidence type="ECO:0000313" key="2">
    <source>
        <dbReference type="Proteomes" id="UP001152320"/>
    </source>
</evidence>
<dbReference type="EMBL" id="JAIZAY010000007">
    <property type="protein sequence ID" value="KAJ8038256.1"/>
    <property type="molecule type" value="Genomic_DNA"/>
</dbReference>
<organism evidence="1 2">
    <name type="scientific">Holothuria leucospilota</name>
    <name type="common">Black long sea cucumber</name>
    <name type="synonym">Mertensiothuria leucospilota</name>
    <dbReference type="NCBI Taxonomy" id="206669"/>
    <lineage>
        <taxon>Eukaryota</taxon>
        <taxon>Metazoa</taxon>
        <taxon>Echinodermata</taxon>
        <taxon>Eleutherozoa</taxon>
        <taxon>Echinozoa</taxon>
        <taxon>Holothuroidea</taxon>
        <taxon>Aspidochirotacea</taxon>
        <taxon>Aspidochirotida</taxon>
        <taxon>Holothuriidae</taxon>
        <taxon>Holothuria</taxon>
    </lineage>
</organism>
<gene>
    <name evidence="1" type="ORF">HOLleu_15628</name>
</gene>
<dbReference type="OrthoDB" id="1739706at2759"/>
<protein>
    <submittedName>
        <fullName evidence="1">Uncharacterized protein</fullName>
    </submittedName>
</protein>
<reference evidence="1" key="1">
    <citation type="submission" date="2021-10" db="EMBL/GenBank/DDBJ databases">
        <title>Tropical sea cucumber genome reveals ecological adaptation and Cuvierian tubules defense mechanism.</title>
        <authorList>
            <person name="Chen T."/>
        </authorList>
    </citation>
    <scope>NUCLEOTIDE SEQUENCE</scope>
    <source>
        <strain evidence="1">Nanhai2018</strain>
        <tissue evidence="1">Muscle</tissue>
    </source>
</reference>
<accession>A0A9Q1C5G1</accession>
<evidence type="ECO:0000313" key="1">
    <source>
        <dbReference type="EMBL" id="KAJ8038256.1"/>
    </source>
</evidence>
<comment type="caution">
    <text evidence="1">The sequence shown here is derived from an EMBL/GenBank/DDBJ whole genome shotgun (WGS) entry which is preliminary data.</text>
</comment>